<dbReference type="PANTHER" id="PTHR33069">
    <property type="entry name" value="CHROMOSOME 7, WHOLE GENOME SHOTGUN SEQUENCE-RELATED"/>
    <property type="match status" value="1"/>
</dbReference>
<dbReference type="AlphaFoldDB" id="A0A2S4UUP5"/>
<protein>
    <submittedName>
        <fullName evidence="2">Uncharacterized protein</fullName>
    </submittedName>
</protein>
<evidence type="ECO:0000313" key="2">
    <source>
        <dbReference type="EMBL" id="POW01008.1"/>
    </source>
</evidence>
<keyword evidence="3" id="KW-1185">Reference proteome</keyword>
<sequence length="424" mass="48069">MLDCEGPIVKALQNLVTQYDEIYFTWDEELYDEDRDDWTSSRWAALLDNVMKAPKDRLLQMQKCILPSLQQQRADLLEHHVRFIVAKQSMDGLTLGCDLINLRSKVSRATAESSKAIDNVISWSRRSDFSVSQDDWQEHADILNWKLHKTLSRRQELINQLETERDANDEEGSDLEISTGTTDVSQDQHDGQPVTGPSNRYEDIRSHPSSSGDHEDGQLATSSSVGSSEDTDVRQRLIDLIESSMPLIKLYRILLNKLVNTPTGQSPFTFSPMISSAEIDEIDSTSEELDCSVQNFLNTFSHYCICDNNIPYRRHRMLADLPNGVMFREGLYDGIGSLIKLLCAHLVPSTPHVDIPPSETNLETWFIMLEKQSWLADCRYRRALTNLGKSDWKVKTNLLVNLIPAISARITSPTRASPLALTGR</sequence>
<feature type="region of interest" description="Disordered" evidence="1">
    <location>
        <begin position="162"/>
        <end position="228"/>
    </location>
</feature>
<gene>
    <name evidence="2" type="ORF">PSHT_12745</name>
</gene>
<dbReference type="PANTHER" id="PTHR33069:SF3">
    <property type="entry name" value="DYNEIN HEAVY CHAIN TAIL DOMAIN-CONTAINING PROTEIN"/>
    <property type="match status" value="1"/>
</dbReference>
<evidence type="ECO:0000313" key="3">
    <source>
        <dbReference type="Proteomes" id="UP000238274"/>
    </source>
</evidence>
<feature type="compositionally biased region" description="Basic and acidic residues" evidence="1">
    <location>
        <begin position="200"/>
        <end position="217"/>
    </location>
</feature>
<comment type="caution">
    <text evidence="2">The sequence shown here is derived from an EMBL/GenBank/DDBJ whole genome shotgun (WGS) entry which is preliminary data.</text>
</comment>
<dbReference type="VEuPathDB" id="FungiDB:PSHT_12745"/>
<reference evidence="3" key="2">
    <citation type="journal article" date="2018" name="BMC Genomics">
        <title>Genomic insights into host adaptation between the wheat stripe rust pathogen (Puccinia striiformis f. sp. tritici) and the barley stripe rust pathogen (Puccinia striiformis f. sp. hordei).</title>
        <authorList>
            <person name="Xia C."/>
            <person name="Wang M."/>
            <person name="Yin C."/>
            <person name="Cornejo O.E."/>
            <person name="Hulbert S.H."/>
            <person name="Chen X."/>
        </authorList>
    </citation>
    <scope>NUCLEOTIDE SEQUENCE [LARGE SCALE GENOMIC DNA]</scope>
    <source>
        <strain evidence="3">93TX-2</strain>
    </source>
</reference>
<feature type="compositionally biased region" description="Polar residues" evidence="1">
    <location>
        <begin position="176"/>
        <end position="185"/>
    </location>
</feature>
<feature type="compositionally biased region" description="Polar residues" evidence="1">
    <location>
        <begin position="219"/>
        <end position="228"/>
    </location>
</feature>
<proteinExistence type="predicted"/>
<name>A0A2S4UUP5_9BASI</name>
<dbReference type="EMBL" id="PKSM01000239">
    <property type="protein sequence ID" value="POW01008.1"/>
    <property type="molecule type" value="Genomic_DNA"/>
</dbReference>
<evidence type="ECO:0000256" key="1">
    <source>
        <dbReference type="SAM" id="MobiDB-lite"/>
    </source>
</evidence>
<reference evidence="2 3" key="1">
    <citation type="submission" date="2017-12" db="EMBL/GenBank/DDBJ databases">
        <title>Gene loss provides genomic basis for host adaptation in cereal stripe rust fungi.</title>
        <authorList>
            <person name="Xia C."/>
        </authorList>
    </citation>
    <scope>NUCLEOTIDE SEQUENCE [LARGE SCALE GENOMIC DNA]</scope>
    <source>
        <strain evidence="2 3">93TX-2</strain>
    </source>
</reference>
<dbReference type="VEuPathDB" id="FungiDB:PSTT_05417"/>
<dbReference type="Proteomes" id="UP000238274">
    <property type="component" value="Unassembled WGS sequence"/>
</dbReference>
<organism evidence="2 3">
    <name type="scientific">Puccinia striiformis</name>
    <dbReference type="NCBI Taxonomy" id="27350"/>
    <lineage>
        <taxon>Eukaryota</taxon>
        <taxon>Fungi</taxon>
        <taxon>Dikarya</taxon>
        <taxon>Basidiomycota</taxon>
        <taxon>Pucciniomycotina</taxon>
        <taxon>Pucciniomycetes</taxon>
        <taxon>Pucciniales</taxon>
        <taxon>Pucciniaceae</taxon>
        <taxon>Puccinia</taxon>
    </lineage>
</organism>
<accession>A0A2S4UUP5</accession>
<reference evidence="3" key="3">
    <citation type="journal article" date="2018" name="Mol. Plant Microbe Interact.">
        <title>Genome sequence resources for the wheat stripe rust pathogen (Puccinia striiformis f. sp. tritici) and the barley stripe rust pathogen (Puccinia striiformis f. sp. hordei).</title>
        <authorList>
            <person name="Xia C."/>
            <person name="Wang M."/>
            <person name="Yin C."/>
            <person name="Cornejo O.E."/>
            <person name="Hulbert S.H."/>
            <person name="Chen X."/>
        </authorList>
    </citation>
    <scope>NUCLEOTIDE SEQUENCE [LARGE SCALE GENOMIC DNA]</scope>
    <source>
        <strain evidence="3">93TX-2</strain>
    </source>
</reference>